<evidence type="ECO:0000256" key="1">
    <source>
        <dbReference type="ARBA" id="ARBA00006484"/>
    </source>
</evidence>
<dbReference type="PANTHER" id="PTHR24320">
    <property type="entry name" value="RETINOL DEHYDROGENASE"/>
    <property type="match status" value="1"/>
</dbReference>
<keyword evidence="2" id="KW-0521">NADP</keyword>
<proteinExistence type="inferred from homology"/>
<comment type="similarity">
    <text evidence="1">Belongs to the short-chain dehydrogenases/reductases (SDR) family.</text>
</comment>
<dbReference type="PRINTS" id="PR00081">
    <property type="entry name" value="GDHRDH"/>
</dbReference>
<sequence>MSCSGVLFNPDKDIPDLSGKVVLVTGGNAGLGFETIRQLSKHSPAHIYLAARSQAKGEEAVKKLNELNPKAPPITFLSLDLASFDSIKAAARTFRQASDRLDILINNAGIMMTPEGLTEEGYEIQFGTNHMGPALFTQLLLPTLKHTATINHDVRVIFLSSNLSDSAPKNTYQLEDLKTTMPDIATRHRYGISKVANIHYAAAFAERHRELKCISMHPGIVLTNLTGPLLDSYPGLVRKGIALGLKAASVTVDKGALNQLWAATSAEAKSGVFYYPVGVTGKGSKLSENEEQRQKLWSWTSKELQDHIEL</sequence>
<dbReference type="InterPro" id="IPR036291">
    <property type="entry name" value="NAD(P)-bd_dom_sf"/>
</dbReference>
<name>A0A9P9IID3_9HYPO</name>
<dbReference type="GO" id="GO:0016491">
    <property type="term" value="F:oxidoreductase activity"/>
    <property type="evidence" value="ECO:0007669"/>
    <property type="project" value="UniProtKB-KW"/>
</dbReference>
<protein>
    <submittedName>
        <fullName evidence="4">Uncharacterized protein</fullName>
    </submittedName>
</protein>
<evidence type="ECO:0000313" key="4">
    <source>
        <dbReference type="EMBL" id="KAH7123198.1"/>
    </source>
</evidence>
<keyword evidence="5" id="KW-1185">Reference proteome</keyword>
<dbReference type="AlphaFoldDB" id="A0A9P9IID3"/>
<accession>A0A9P9IID3</accession>
<dbReference type="InterPro" id="IPR002347">
    <property type="entry name" value="SDR_fam"/>
</dbReference>
<comment type="caution">
    <text evidence="4">The sequence shown here is derived from an EMBL/GenBank/DDBJ whole genome shotgun (WGS) entry which is preliminary data.</text>
</comment>
<keyword evidence="3" id="KW-0560">Oxidoreductase</keyword>
<dbReference type="OrthoDB" id="191139at2759"/>
<dbReference type="PANTHER" id="PTHR24320:SF282">
    <property type="entry name" value="WW DOMAIN-CONTAINING OXIDOREDUCTASE"/>
    <property type="match status" value="1"/>
</dbReference>
<dbReference type="EMBL" id="JAGMUV010000023">
    <property type="protein sequence ID" value="KAH7123198.1"/>
    <property type="molecule type" value="Genomic_DNA"/>
</dbReference>
<reference evidence="4" key="1">
    <citation type="journal article" date="2021" name="Nat. Commun.">
        <title>Genetic determinants of endophytism in the Arabidopsis root mycobiome.</title>
        <authorList>
            <person name="Mesny F."/>
            <person name="Miyauchi S."/>
            <person name="Thiergart T."/>
            <person name="Pickel B."/>
            <person name="Atanasova L."/>
            <person name="Karlsson M."/>
            <person name="Huettel B."/>
            <person name="Barry K.W."/>
            <person name="Haridas S."/>
            <person name="Chen C."/>
            <person name="Bauer D."/>
            <person name="Andreopoulos W."/>
            <person name="Pangilinan J."/>
            <person name="LaButti K."/>
            <person name="Riley R."/>
            <person name="Lipzen A."/>
            <person name="Clum A."/>
            <person name="Drula E."/>
            <person name="Henrissat B."/>
            <person name="Kohler A."/>
            <person name="Grigoriev I.V."/>
            <person name="Martin F.M."/>
            <person name="Hacquard S."/>
        </authorList>
    </citation>
    <scope>NUCLEOTIDE SEQUENCE</scope>
    <source>
        <strain evidence="4">MPI-CAGE-AT-0147</strain>
    </source>
</reference>
<dbReference type="Pfam" id="PF00106">
    <property type="entry name" value="adh_short"/>
    <property type="match status" value="1"/>
</dbReference>
<dbReference type="Gene3D" id="3.40.50.720">
    <property type="entry name" value="NAD(P)-binding Rossmann-like Domain"/>
    <property type="match status" value="1"/>
</dbReference>
<dbReference type="Proteomes" id="UP000738349">
    <property type="component" value="Unassembled WGS sequence"/>
</dbReference>
<evidence type="ECO:0000256" key="2">
    <source>
        <dbReference type="ARBA" id="ARBA00022857"/>
    </source>
</evidence>
<dbReference type="SUPFAM" id="SSF51735">
    <property type="entry name" value="NAD(P)-binding Rossmann-fold domains"/>
    <property type="match status" value="1"/>
</dbReference>
<evidence type="ECO:0000256" key="3">
    <source>
        <dbReference type="ARBA" id="ARBA00023002"/>
    </source>
</evidence>
<evidence type="ECO:0000313" key="5">
    <source>
        <dbReference type="Proteomes" id="UP000738349"/>
    </source>
</evidence>
<organism evidence="4 5">
    <name type="scientific">Dactylonectria macrodidyma</name>
    <dbReference type="NCBI Taxonomy" id="307937"/>
    <lineage>
        <taxon>Eukaryota</taxon>
        <taxon>Fungi</taxon>
        <taxon>Dikarya</taxon>
        <taxon>Ascomycota</taxon>
        <taxon>Pezizomycotina</taxon>
        <taxon>Sordariomycetes</taxon>
        <taxon>Hypocreomycetidae</taxon>
        <taxon>Hypocreales</taxon>
        <taxon>Nectriaceae</taxon>
        <taxon>Dactylonectria</taxon>
    </lineage>
</organism>
<gene>
    <name evidence="4" type="ORF">EDB81DRAFT_700065</name>
</gene>